<sequence>MIHTHTNTRRAPLIMGEYARRIRKAVPKCWPRGLLCDCMGPTPAIDCATLLMILFASLLRILHSTCAKRWNSAKILFAWYLLGWGTLDGKELEITTWQRGRGKDKHHAGRLR</sequence>
<protein>
    <submittedName>
        <fullName evidence="1">Uncharacterized protein</fullName>
    </submittedName>
</protein>
<dbReference type="AlphaFoldDB" id="B7GUN4"/>
<evidence type="ECO:0000313" key="2">
    <source>
        <dbReference type="Proteomes" id="UP000001360"/>
    </source>
</evidence>
<dbReference type="KEGG" id="bln:Blon_2118"/>
<evidence type="ECO:0000313" key="1">
    <source>
        <dbReference type="EMBL" id="ACJ53180.1"/>
    </source>
</evidence>
<dbReference type="EMBL" id="CP001095">
    <property type="protein sequence ID" value="ACJ53180.1"/>
    <property type="molecule type" value="Genomic_DNA"/>
</dbReference>
<dbReference type="Proteomes" id="UP000001360">
    <property type="component" value="Chromosome"/>
</dbReference>
<proteinExistence type="predicted"/>
<gene>
    <name evidence="1" type="ordered locus">Blon_2118</name>
</gene>
<name>B7GUN4_BIFLS</name>
<reference evidence="1 2" key="1">
    <citation type="journal article" date="2008" name="Proc. Natl. Acad. Sci. U.S.A.">
        <title>The genome sequence of Bifidobacterium longum subsp. infantis reveals adaptations for milk utilization within the infant microbiome.</title>
        <authorList>
            <person name="Sela D.A."/>
            <person name="Chapman J."/>
            <person name="Adeuya A."/>
            <person name="Kim J.H."/>
            <person name="Chen F."/>
            <person name="Whitehead T.R."/>
            <person name="Lapidus A."/>
            <person name="Rokhsar D.S."/>
            <person name="Lebrilla C.B."/>
            <person name="German J.B."/>
            <person name="Price N.P."/>
            <person name="Richardson P.M."/>
            <person name="Mills D.A."/>
        </authorList>
    </citation>
    <scope>NUCLEOTIDE SEQUENCE [LARGE SCALE GENOMIC DNA]</scope>
    <source>
        <strain evidence="2">ATCC 15697 / DSM 20088 / JCM 1222 / NCTC 11817 / S12 [JGI]</strain>
    </source>
</reference>
<organism evidence="1 2">
    <name type="scientific">Bifidobacterium longum subsp. infantis (strain ATCC 15697 / DSM 20088 / JCM 1222 / NCTC 11817 / S12)</name>
    <dbReference type="NCBI Taxonomy" id="391904"/>
    <lineage>
        <taxon>Bacteria</taxon>
        <taxon>Bacillati</taxon>
        <taxon>Actinomycetota</taxon>
        <taxon>Actinomycetes</taxon>
        <taxon>Bifidobacteriales</taxon>
        <taxon>Bifidobacteriaceae</taxon>
        <taxon>Bifidobacterium</taxon>
    </lineage>
</organism>
<accession>B7GUN4</accession>